<feature type="region of interest" description="Disordered" evidence="11">
    <location>
        <begin position="1"/>
        <end position="56"/>
    </location>
</feature>
<sequence>MSLFGDDESLPSPAPASKSRLSLFDDEPTSTPSKSGLFADDDNGPSPWGLPTPKKAGRGELIKNLLPASDVPDSYIDTFDTILKNGDGAGGKISAAGVTRVLSDGKLSADNQSRILSIVGSGELSRNEFNVLLALIGLAQENEDITLDGVDERRKNLPEPNLPSLASRAAFAGVSELAAKPAQRPASPPPPPPAANTVSPQRPRTMKRNSLDFPEADPWASPALHKGHNHEPLPQTNGIPRPSNGSREPTRTTSNFTTASTDGSNGRSGQPSEDQSAPTSGVWGSYDGSSSAPFRDSGETTIGDGGYDGSGGGGERPAPDPIRSFGGGRVTSGPEETVVITLLPEKEGMFMFQHHNYQVASARRGSKVVRRYSDFVWLLDCLHKRFPFRVLPLLPPKRVGVNGNHLAADSTFIEKRRRGLARFANALVRHPVLSQEQLVIMFLTVPTELAVWRKQATISVQEEFTGKSLPPGLEDSLPPTLDDLFDRTRTGVRRSAEVYINLCNLLDRLTKRNEGLAADSLRLSLSFQSLADVSEDTYATDTNDCPLLNEGLHATAKHLSNSQSLLEDEARAWDLGVLEDMKRQRDSLVSVREMFDRRDRYDRDNIPALERRIQNNENKLIAIRAKPEVKPGEIEKVTDAIIKDKESIVAQHARGVFVKECIRDELVYFQSTQYHVSRTHQDWAQERVKYSELQADNWKQLHDELESMPVGE</sequence>
<gene>
    <name evidence="13" type="ORF">LY89DRAFT_681378</name>
</gene>
<dbReference type="GO" id="GO:0016020">
    <property type="term" value="C:membrane"/>
    <property type="evidence" value="ECO:0007669"/>
    <property type="project" value="UniProtKB-SubCell"/>
</dbReference>
<evidence type="ECO:0000313" key="13">
    <source>
        <dbReference type="EMBL" id="KUJ22044.1"/>
    </source>
</evidence>
<keyword evidence="14" id="KW-1185">Reference proteome</keyword>
<protein>
    <recommendedName>
        <fullName evidence="5">Sorting nexin MVP1</fullName>
    </recommendedName>
    <alternativeName>
        <fullName evidence="10">Sorting nexin mvp1</fullName>
    </alternativeName>
</protein>
<dbReference type="PANTHER" id="PTHR47554:SF1">
    <property type="entry name" value="SORTING NEXIN MVP1"/>
    <property type="match status" value="1"/>
</dbReference>
<evidence type="ECO:0000256" key="8">
    <source>
        <dbReference type="ARBA" id="ARBA00022927"/>
    </source>
</evidence>
<comment type="subcellular location">
    <subcellularLocation>
        <location evidence="3">Cytoplasm</location>
    </subcellularLocation>
    <subcellularLocation>
        <location evidence="2">Membrane</location>
        <topology evidence="2">Peripheral membrane protein</topology>
        <orientation evidence="2">Cytoplasmic side</orientation>
    </subcellularLocation>
</comment>
<dbReference type="Pfam" id="PF19566">
    <property type="entry name" value="Snx8_BAR_dom"/>
    <property type="match status" value="1"/>
</dbReference>
<dbReference type="AlphaFoldDB" id="A0A194XPP1"/>
<keyword evidence="9" id="KW-0472">Membrane</keyword>
<dbReference type="FunFam" id="1.20.1270.60:FF:000072">
    <property type="entry name" value="Sorting nexin MVP1"/>
    <property type="match status" value="1"/>
</dbReference>
<evidence type="ECO:0000313" key="14">
    <source>
        <dbReference type="Proteomes" id="UP000070700"/>
    </source>
</evidence>
<dbReference type="InterPro" id="IPR027267">
    <property type="entry name" value="AH/BAR_dom_sf"/>
</dbReference>
<dbReference type="GO" id="GO:0005829">
    <property type="term" value="C:cytosol"/>
    <property type="evidence" value="ECO:0007669"/>
    <property type="project" value="GOC"/>
</dbReference>
<dbReference type="PROSITE" id="PS50195">
    <property type="entry name" value="PX"/>
    <property type="match status" value="1"/>
</dbReference>
<dbReference type="GeneID" id="28824005"/>
<dbReference type="SMART" id="SM00312">
    <property type="entry name" value="PX"/>
    <property type="match status" value="1"/>
</dbReference>
<dbReference type="PANTHER" id="PTHR47554">
    <property type="entry name" value="SORTING NEXIN MVP1"/>
    <property type="match status" value="1"/>
</dbReference>
<evidence type="ECO:0000256" key="6">
    <source>
        <dbReference type="ARBA" id="ARBA00022448"/>
    </source>
</evidence>
<dbReference type="InterPro" id="IPR028662">
    <property type="entry name" value="SNX8/Mvp1"/>
</dbReference>
<dbReference type="STRING" id="149040.A0A194XPP1"/>
<keyword evidence="8" id="KW-0653">Protein transport</keyword>
<dbReference type="SUPFAM" id="SSF64268">
    <property type="entry name" value="PX domain"/>
    <property type="match status" value="1"/>
</dbReference>
<dbReference type="FunFam" id="3.30.1520.10:FF:000037">
    <property type="entry name" value="Sorting nexin mvp-1"/>
    <property type="match status" value="1"/>
</dbReference>
<accession>A0A194XPP1</accession>
<dbReference type="OrthoDB" id="10064318at2759"/>
<keyword evidence="6" id="KW-0813">Transport</keyword>
<feature type="compositionally biased region" description="Polar residues" evidence="11">
    <location>
        <begin position="262"/>
        <end position="279"/>
    </location>
</feature>
<reference evidence="13 14" key="1">
    <citation type="submission" date="2015-10" db="EMBL/GenBank/DDBJ databases">
        <title>Full genome of DAOMC 229536 Phialocephala scopiformis, a fungal endophyte of spruce producing the potent anti-insectan compound rugulosin.</title>
        <authorList>
            <consortium name="DOE Joint Genome Institute"/>
            <person name="Walker A.K."/>
            <person name="Frasz S.L."/>
            <person name="Seifert K.A."/>
            <person name="Miller J.D."/>
            <person name="Mondo S.J."/>
            <person name="Labutti K."/>
            <person name="Lipzen A."/>
            <person name="Dockter R."/>
            <person name="Kennedy M."/>
            <person name="Grigoriev I.V."/>
            <person name="Spatafora J.W."/>
        </authorList>
    </citation>
    <scope>NUCLEOTIDE SEQUENCE [LARGE SCALE GENOMIC DNA]</scope>
    <source>
        <strain evidence="13 14">CBS 120377</strain>
    </source>
</reference>
<evidence type="ECO:0000256" key="7">
    <source>
        <dbReference type="ARBA" id="ARBA00022490"/>
    </source>
</evidence>
<dbReference type="CDD" id="cd07597">
    <property type="entry name" value="BAR_SNX8"/>
    <property type="match status" value="1"/>
</dbReference>
<organism evidence="13 14">
    <name type="scientific">Mollisia scopiformis</name>
    <name type="common">Conifer needle endophyte fungus</name>
    <name type="synonym">Phialocephala scopiformis</name>
    <dbReference type="NCBI Taxonomy" id="149040"/>
    <lineage>
        <taxon>Eukaryota</taxon>
        <taxon>Fungi</taxon>
        <taxon>Dikarya</taxon>
        <taxon>Ascomycota</taxon>
        <taxon>Pezizomycotina</taxon>
        <taxon>Leotiomycetes</taxon>
        <taxon>Helotiales</taxon>
        <taxon>Mollisiaceae</taxon>
        <taxon>Mollisia</taxon>
    </lineage>
</organism>
<evidence type="ECO:0000256" key="11">
    <source>
        <dbReference type="SAM" id="MobiDB-lite"/>
    </source>
</evidence>
<evidence type="ECO:0000256" key="2">
    <source>
        <dbReference type="ARBA" id="ARBA00004287"/>
    </source>
</evidence>
<dbReference type="InterPro" id="IPR045734">
    <property type="entry name" value="Snx8_BAR_dom"/>
</dbReference>
<feature type="compositionally biased region" description="Gly residues" evidence="11">
    <location>
        <begin position="303"/>
        <end position="315"/>
    </location>
</feature>
<evidence type="ECO:0000256" key="9">
    <source>
        <dbReference type="ARBA" id="ARBA00023136"/>
    </source>
</evidence>
<dbReference type="Proteomes" id="UP000070700">
    <property type="component" value="Unassembled WGS sequence"/>
</dbReference>
<evidence type="ECO:0000259" key="12">
    <source>
        <dbReference type="PROSITE" id="PS50195"/>
    </source>
</evidence>
<dbReference type="Gene3D" id="3.30.1520.10">
    <property type="entry name" value="Phox-like domain"/>
    <property type="match status" value="1"/>
</dbReference>
<dbReference type="Gene3D" id="1.20.1270.60">
    <property type="entry name" value="Arfaptin homology (AH) domain/BAR domain"/>
    <property type="match status" value="1"/>
</dbReference>
<dbReference type="Gene3D" id="1.10.238.10">
    <property type="entry name" value="EF-hand"/>
    <property type="match status" value="1"/>
</dbReference>
<dbReference type="InterPro" id="IPR035704">
    <property type="entry name" value="SNX8/Mvp1_PX"/>
</dbReference>
<comment type="similarity">
    <text evidence="4">Belongs to the sorting nexin family.</text>
</comment>
<dbReference type="CDD" id="cd06866">
    <property type="entry name" value="PX_SNX8_Mvp1p_like"/>
    <property type="match status" value="1"/>
</dbReference>
<evidence type="ECO:0000256" key="10">
    <source>
        <dbReference type="ARBA" id="ARBA00072009"/>
    </source>
</evidence>
<dbReference type="Pfam" id="PF00787">
    <property type="entry name" value="PX"/>
    <property type="match status" value="1"/>
</dbReference>
<dbReference type="GO" id="GO:0042147">
    <property type="term" value="P:retrograde transport, endosome to Golgi"/>
    <property type="evidence" value="ECO:0007669"/>
    <property type="project" value="InterPro"/>
</dbReference>
<name>A0A194XPP1_MOLSC</name>
<evidence type="ECO:0000256" key="1">
    <source>
        <dbReference type="ARBA" id="ARBA00002474"/>
    </source>
</evidence>
<feature type="region of interest" description="Disordered" evidence="11">
    <location>
        <begin position="177"/>
        <end position="331"/>
    </location>
</feature>
<dbReference type="GO" id="GO:0005768">
    <property type="term" value="C:endosome"/>
    <property type="evidence" value="ECO:0007669"/>
    <property type="project" value="TreeGrafter"/>
</dbReference>
<dbReference type="RefSeq" id="XP_018076399.1">
    <property type="nucleotide sequence ID" value="XM_018214279.1"/>
</dbReference>
<feature type="domain" description="PX" evidence="12">
    <location>
        <begin position="335"/>
        <end position="449"/>
    </location>
</feature>
<keyword evidence="7" id="KW-0963">Cytoplasm</keyword>
<comment type="function">
    <text evidence="1">Required for vacuolar protein sorting.</text>
</comment>
<dbReference type="GO" id="GO:0032266">
    <property type="term" value="F:phosphatidylinositol-3-phosphate binding"/>
    <property type="evidence" value="ECO:0007669"/>
    <property type="project" value="TreeGrafter"/>
</dbReference>
<dbReference type="GO" id="GO:0006623">
    <property type="term" value="P:protein targeting to vacuole"/>
    <property type="evidence" value="ECO:0007669"/>
    <property type="project" value="TreeGrafter"/>
</dbReference>
<proteinExistence type="inferred from homology"/>
<dbReference type="InterPro" id="IPR001683">
    <property type="entry name" value="PX_dom"/>
</dbReference>
<dbReference type="EMBL" id="KQ947407">
    <property type="protein sequence ID" value="KUJ22044.1"/>
    <property type="molecule type" value="Genomic_DNA"/>
</dbReference>
<dbReference type="InterPro" id="IPR036871">
    <property type="entry name" value="PX_dom_sf"/>
</dbReference>
<feature type="compositionally biased region" description="Low complexity" evidence="11">
    <location>
        <begin position="251"/>
        <end position="261"/>
    </location>
</feature>
<evidence type="ECO:0000256" key="4">
    <source>
        <dbReference type="ARBA" id="ARBA00010883"/>
    </source>
</evidence>
<dbReference type="KEGG" id="psco:LY89DRAFT_681378"/>
<evidence type="ECO:0000256" key="5">
    <source>
        <dbReference type="ARBA" id="ARBA00014268"/>
    </source>
</evidence>
<dbReference type="InParanoid" id="A0A194XPP1"/>
<feature type="compositionally biased region" description="Polar residues" evidence="11">
    <location>
        <begin position="234"/>
        <end position="247"/>
    </location>
</feature>
<evidence type="ECO:0000256" key="3">
    <source>
        <dbReference type="ARBA" id="ARBA00004496"/>
    </source>
</evidence>
<dbReference type="FunCoup" id="A0A194XPP1">
    <property type="interactions" value="163"/>
</dbReference>